<evidence type="ECO:0000256" key="4">
    <source>
        <dbReference type="ARBA" id="ARBA00022692"/>
    </source>
</evidence>
<comment type="similarity">
    <text evidence="2">Belongs to the GPAT/DAPAT family.</text>
</comment>
<evidence type="ECO:0000256" key="6">
    <source>
        <dbReference type="ARBA" id="ARBA00023136"/>
    </source>
</evidence>
<evidence type="ECO:0000313" key="9">
    <source>
        <dbReference type="EMBL" id="CAL1393204.1"/>
    </source>
</evidence>
<evidence type="ECO:0000256" key="2">
    <source>
        <dbReference type="ARBA" id="ARBA00007937"/>
    </source>
</evidence>
<dbReference type="EMBL" id="OZ034819">
    <property type="protein sequence ID" value="CAL1393204.1"/>
    <property type="molecule type" value="Genomic_DNA"/>
</dbReference>
<evidence type="ECO:0000259" key="8">
    <source>
        <dbReference type="Pfam" id="PF23270"/>
    </source>
</evidence>
<dbReference type="Pfam" id="PF23270">
    <property type="entry name" value="HAD_RAM2_N"/>
    <property type="match status" value="1"/>
</dbReference>
<name>A0AAV2F5A1_9ROSI</name>
<comment type="subcellular location">
    <subcellularLocation>
        <location evidence="1">Membrane</location>
    </subcellularLocation>
</comment>
<keyword evidence="7" id="KW-0012">Acyltransferase</keyword>
<evidence type="ECO:0000313" key="10">
    <source>
        <dbReference type="Proteomes" id="UP001497516"/>
    </source>
</evidence>
<dbReference type="GO" id="GO:0016791">
    <property type="term" value="F:phosphatase activity"/>
    <property type="evidence" value="ECO:0007669"/>
    <property type="project" value="TreeGrafter"/>
</dbReference>
<organism evidence="9 10">
    <name type="scientific">Linum trigynum</name>
    <dbReference type="NCBI Taxonomy" id="586398"/>
    <lineage>
        <taxon>Eukaryota</taxon>
        <taxon>Viridiplantae</taxon>
        <taxon>Streptophyta</taxon>
        <taxon>Embryophyta</taxon>
        <taxon>Tracheophyta</taxon>
        <taxon>Spermatophyta</taxon>
        <taxon>Magnoliopsida</taxon>
        <taxon>eudicotyledons</taxon>
        <taxon>Gunneridae</taxon>
        <taxon>Pentapetalae</taxon>
        <taxon>rosids</taxon>
        <taxon>fabids</taxon>
        <taxon>Malpighiales</taxon>
        <taxon>Linaceae</taxon>
        <taxon>Linum</taxon>
    </lineage>
</organism>
<dbReference type="PANTHER" id="PTHR15486:SF62">
    <property type="entry name" value="GLYCEROL-3-PHOSPHATE ACYLTRANSFERASE 2-RELATED"/>
    <property type="match status" value="1"/>
</dbReference>
<gene>
    <name evidence="9" type="ORF">LTRI10_LOCUS33798</name>
</gene>
<evidence type="ECO:0000256" key="1">
    <source>
        <dbReference type="ARBA" id="ARBA00004370"/>
    </source>
</evidence>
<dbReference type="Proteomes" id="UP001497516">
    <property type="component" value="Chromosome 6"/>
</dbReference>
<evidence type="ECO:0000256" key="7">
    <source>
        <dbReference type="ARBA" id="ARBA00023315"/>
    </source>
</evidence>
<evidence type="ECO:0000256" key="3">
    <source>
        <dbReference type="ARBA" id="ARBA00022679"/>
    </source>
</evidence>
<evidence type="ECO:0000256" key="5">
    <source>
        <dbReference type="ARBA" id="ARBA00022989"/>
    </source>
</evidence>
<protein>
    <recommendedName>
        <fullName evidence="8">Glycerol-3-phosphate acyltransferase RAM2/GPAT1-8 HAD-like domain-containing protein</fullName>
    </recommendedName>
</protein>
<keyword evidence="3" id="KW-0808">Transferase</keyword>
<dbReference type="GO" id="GO:0010143">
    <property type="term" value="P:cutin biosynthetic process"/>
    <property type="evidence" value="ECO:0007669"/>
    <property type="project" value="TreeGrafter"/>
</dbReference>
<sequence length="218" mass="24667">MAEKLSTLESLVLLPIKTIFTITCCCKLNLCRRASNFQYSDFSKLPSSPSNQDSVLMFNMEGELLKSPSIFPYFMLVAFEAGNPLRALILLLLYPLICLVGPEMGLKIMVFVSFVGLKAGSFRVGRSMLPKFFLKDVGLQGFEMVMRYERKVGFTNLPRIMVEGFMKHYLGIEMVVGREMVVFHGYFSGLMEERRPCKPSLSSDIIGFVLETKFLTGF</sequence>
<keyword evidence="6" id="KW-0472">Membrane</keyword>
<dbReference type="GO" id="GO:0016020">
    <property type="term" value="C:membrane"/>
    <property type="evidence" value="ECO:0007669"/>
    <property type="project" value="UniProtKB-SubCell"/>
</dbReference>
<proteinExistence type="inferred from homology"/>
<dbReference type="PANTHER" id="PTHR15486">
    <property type="entry name" value="ANCIENT UBIQUITOUS PROTEIN"/>
    <property type="match status" value="1"/>
</dbReference>
<accession>A0AAV2F5A1</accession>
<dbReference type="GO" id="GO:0090447">
    <property type="term" value="F:glycerol-3-phosphate 2-O-acyltransferase activity"/>
    <property type="evidence" value="ECO:0007669"/>
    <property type="project" value="TreeGrafter"/>
</dbReference>
<keyword evidence="4" id="KW-0812">Transmembrane</keyword>
<reference evidence="9 10" key="1">
    <citation type="submission" date="2024-04" db="EMBL/GenBank/DDBJ databases">
        <authorList>
            <person name="Fracassetti M."/>
        </authorList>
    </citation>
    <scope>NUCLEOTIDE SEQUENCE [LARGE SCALE GENOMIC DNA]</scope>
</reference>
<keyword evidence="5" id="KW-1133">Transmembrane helix</keyword>
<feature type="domain" description="Glycerol-3-phosphate acyltransferase RAM2/GPAT1-8 HAD-like" evidence="8">
    <location>
        <begin position="56"/>
        <end position="194"/>
    </location>
</feature>
<keyword evidence="10" id="KW-1185">Reference proteome</keyword>
<dbReference type="InterPro" id="IPR056462">
    <property type="entry name" value="HAD_RAM2/GPAT1-8"/>
</dbReference>
<dbReference type="AlphaFoldDB" id="A0AAV2F5A1"/>